<dbReference type="RefSeq" id="WP_154465165.1">
    <property type="nucleotide sequence ID" value="NZ_VUMI01000021.1"/>
</dbReference>
<dbReference type="PROSITE" id="PS00893">
    <property type="entry name" value="NUDIX_BOX"/>
    <property type="match status" value="1"/>
</dbReference>
<dbReference type="AlphaFoldDB" id="A0A6N7WHY0"/>
<organism evidence="3 4">
    <name type="scientific">Eisenbergiella porci</name>
    <dbReference type="NCBI Taxonomy" id="2652274"/>
    <lineage>
        <taxon>Bacteria</taxon>
        <taxon>Bacillati</taxon>
        <taxon>Bacillota</taxon>
        <taxon>Clostridia</taxon>
        <taxon>Lachnospirales</taxon>
        <taxon>Lachnospiraceae</taxon>
        <taxon>Eisenbergiella</taxon>
    </lineage>
</organism>
<dbReference type="Pfam" id="PF00293">
    <property type="entry name" value="NUDIX"/>
    <property type="match status" value="1"/>
</dbReference>
<feature type="domain" description="Nudix hydrolase" evidence="2">
    <location>
        <begin position="28"/>
        <end position="155"/>
    </location>
</feature>
<protein>
    <submittedName>
        <fullName evidence="3">NUDIX domain-containing protein</fullName>
    </submittedName>
</protein>
<dbReference type="EMBL" id="VUMI01000021">
    <property type="protein sequence ID" value="MSS89365.1"/>
    <property type="molecule type" value="Genomic_DNA"/>
</dbReference>
<sequence>MELWDAYDGQGNKTSGELIRGQEIPEGCYHLVSEVVVRHEDGSFLLMQRSEDKAMFPGLFAAGAGGSALKGEGPYEAAVRELKEETGIEAGELEQIYFCRSKDTLYYGYLCITGWDKKAVVLQEGETISFLWITAREFLEFVESEKYIWTQRERMEGYLDGVRNEEDNDCDFLYREF</sequence>
<dbReference type="InterPro" id="IPR020084">
    <property type="entry name" value="NUDIX_hydrolase_CS"/>
</dbReference>
<dbReference type="GeneID" id="86054166"/>
<keyword evidence="4" id="KW-1185">Reference proteome</keyword>
<dbReference type="GO" id="GO:0016787">
    <property type="term" value="F:hydrolase activity"/>
    <property type="evidence" value="ECO:0007669"/>
    <property type="project" value="UniProtKB-KW"/>
</dbReference>
<name>A0A6N7WHY0_9FIRM</name>
<dbReference type="CDD" id="cd04693">
    <property type="entry name" value="NUDIX_Hydrolase"/>
    <property type="match status" value="1"/>
</dbReference>
<dbReference type="Proteomes" id="UP000436047">
    <property type="component" value="Unassembled WGS sequence"/>
</dbReference>
<gene>
    <name evidence="3" type="ORF">FYJ45_14035</name>
</gene>
<dbReference type="InterPro" id="IPR000086">
    <property type="entry name" value="NUDIX_hydrolase_dom"/>
</dbReference>
<dbReference type="InterPro" id="IPR015797">
    <property type="entry name" value="NUDIX_hydrolase-like_dom_sf"/>
</dbReference>
<evidence type="ECO:0000259" key="2">
    <source>
        <dbReference type="PROSITE" id="PS51462"/>
    </source>
</evidence>
<dbReference type="SUPFAM" id="SSF55811">
    <property type="entry name" value="Nudix"/>
    <property type="match status" value="1"/>
</dbReference>
<proteinExistence type="predicted"/>
<reference evidence="3 4" key="1">
    <citation type="submission" date="2019-08" db="EMBL/GenBank/DDBJ databases">
        <title>In-depth cultivation of the pig gut microbiome towards novel bacterial diversity and tailored functional studies.</title>
        <authorList>
            <person name="Wylensek D."/>
            <person name="Hitch T.C.A."/>
            <person name="Clavel T."/>
        </authorList>
    </citation>
    <scope>NUCLEOTIDE SEQUENCE [LARGE SCALE GENOMIC DNA]</scope>
    <source>
        <strain evidence="3 4">WCA-389-WT-23B</strain>
    </source>
</reference>
<accession>A0A6N7WHY0</accession>
<dbReference type="PROSITE" id="PS51462">
    <property type="entry name" value="NUDIX"/>
    <property type="match status" value="1"/>
</dbReference>
<comment type="caution">
    <text evidence="3">The sequence shown here is derived from an EMBL/GenBank/DDBJ whole genome shotgun (WGS) entry which is preliminary data.</text>
</comment>
<dbReference type="Gene3D" id="3.90.79.10">
    <property type="entry name" value="Nucleoside Triphosphate Pyrophosphohydrolase"/>
    <property type="match status" value="1"/>
</dbReference>
<evidence type="ECO:0000313" key="4">
    <source>
        <dbReference type="Proteomes" id="UP000436047"/>
    </source>
</evidence>
<keyword evidence="1" id="KW-0378">Hydrolase</keyword>
<evidence type="ECO:0000256" key="1">
    <source>
        <dbReference type="ARBA" id="ARBA00022801"/>
    </source>
</evidence>
<evidence type="ECO:0000313" key="3">
    <source>
        <dbReference type="EMBL" id="MSS89365.1"/>
    </source>
</evidence>